<feature type="domain" description="S1 motif" evidence="6">
    <location>
        <begin position="38"/>
        <end position="103"/>
    </location>
</feature>
<keyword evidence="2" id="KW-0479">Metal-binding</keyword>
<dbReference type="InterPro" id="IPR003029">
    <property type="entry name" value="S1_domain"/>
</dbReference>
<organism evidence="7 8">
    <name type="scientific">Dialister hominis</name>
    <dbReference type="NCBI Taxonomy" id="2582419"/>
    <lineage>
        <taxon>Bacteria</taxon>
        <taxon>Bacillati</taxon>
        <taxon>Bacillota</taxon>
        <taxon>Negativicutes</taxon>
        <taxon>Veillonellales</taxon>
        <taxon>Veillonellaceae</taxon>
        <taxon>Dialister</taxon>
    </lineage>
</organism>
<dbReference type="GO" id="GO:0005737">
    <property type="term" value="C:cytoplasm"/>
    <property type="evidence" value="ECO:0007669"/>
    <property type="project" value="TreeGrafter"/>
</dbReference>
<dbReference type="CDD" id="cd04453">
    <property type="entry name" value="S1_RNase_E"/>
    <property type="match status" value="1"/>
</dbReference>
<dbReference type="Pfam" id="PF10150">
    <property type="entry name" value="RNase_E_G"/>
    <property type="match status" value="1"/>
</dbReference>
<proteinExistence type="predicted"/>
<dbReference type="SUPFAM" id="SSF50249">
    <property type="entry name" value="Nucleic acid-binding proteins"/>
    <property type="match status" value="1"/>
</dbReference>
<dbReference type="EMBL" id="AP019697">
    <property type="protein sequence ID" value="BBK24846.1"/>
    <property type="molecule type" value="Genomic_DNA"/>
</dbReference>
<dbReference type="GeneID" id="92716000"/>
<dbReference type="RefSeq" id="WP_143332417.1">
    <property type="nucleotide sequence ID" value="NZ_AP019697.1"/>
</dbReference>
<dbReference type="KEGG" id="dho:Dia5BBH33_07810"/>
<name>A0A8D5A212_9FIRM</name>
<evidence type="ECO:0000256" key="5">
    <source>
        <dbReference type="ARBA" id="ARBA00022884"/>
    </source>
</evidence>
<dbReference type="PROSITE" id="PS50126">
    <property type="entry name" value="S1"/>
    <property type="match status" value="1"/>
</dbReference>
<dbReference type="Proteomes" id="UP000320585">
    <property type="component" value="Chromosome"/>
</dbReference>
<dbReference type="InterPro" id="IPR019307">
    <property type="entry name" value="RNA-bd_AU-1/RNase_E/G"/>
</dbReference>
<dbReference type="InterPro" id="IPR004659">
    <property type="entry name" value="RNase_E/G"/>
</dbReference>
<dbReference type="GO" id="GO:0004540">
    <property type="term" value="F:RNA nuclease activity"/>
    <property type="evidence" value="ECO:0007669"/>
    <property type="project" value="InterPro"/>
</dbReference>
<evidence type="ECO:0000259" key="6">
    <source>
        <dbReference type="PROSITE" id="PS50126"/>
    </source>
</evidence>
<evidence type="ECO:0000256" key="1">
    <source>
        <dbReference type="ARBA" id="ARBA00001946"/>
    </source>
</evidence>
<keyword evidence="8" id="KW-1185">Reference proteome</keyword>
<dbReference type="Gene3D" id="3.40.1260.20">
    <property type="entry name" value="Ribonuclease E, catalytic domain"/>
    <property type="match status" value="1"/>
</dbReference>
<keyword evidence="5" id="KW-0694">RNA-binding</keyword>
<dbReference type="OrthoDB" id="9804278at2"/>
<evidence type="ECO:0000256" key="4">
    <source>
        <dbReference type="ARBA" id="ARBA00022842"/>
    </source>
</evidence>
<dbReference type="AlphaFoldDB" id="A0A8D5A212"/>
<keyword evidence="4" id="KW-0460">Magnesium</keyword>
<dbReference type="GO" id="GO:0006364">
    <property type="term" value="P:rRNA processing"/>
    <property type="evidence" value="ECO:0007669"/>
    <property type="project" value="TreeGrafter"/>
</dbReference>
<dbReference type="Gene3D" id="2.40.50.140">
    <property type="entry name" value="Nucleic acid-binding proteins"/>
    <property type="match status" value="1"/>
</dbReference>
<accession>A0A8D5A212</accession>
<dbReference type="SMART" id="SM00316">
    <property type="entry name" value="S1"/>
    <property type="match status" value="1"/>
</dbReference>
<dbReference type="InterPro" id="IPR012340">
    <property type="entry name" value="NA-bd_OB-fold"/>
</dbReference>
<dbReference type="NCBIfam" id="TIGR00757">
    <property type="entry name" value="RNaseEG"/>
    <property type="match status" value="1"/>
</dbReference>
<dbReference type="GO" id="GO:0016787">
    <property type="term" value="F:hydrolase activity"/>
    <property type="evidence" value="ECO:0007669"/>
    <property type="project" value="UniProtKB-KW"/>
</dbReference>
<gene>
    <name evidence="7" type="primary">cafA</name>
    <name evidence="7" type="ORF">Dia5BBH33_07810</name>
</gene>
<evidence type="ECO:0000256" key="2">
    <source>
        <dbReference type="ARBA" id="ARBA00022723"/>
    </source>
</evidence>
<evidence type="ECO:0000313" key="8">
    <source>
        <dbReference type="Proteomes" id="UP000320585"/>
    </source>
</evidence>
<dbReference type="PANTHER" id="PTHR30001">
    <property type="entry name" value="RIBONUCLEASE"/>
    <property type="match status" value="1"/>
</dbReference>
<dbReference type="PANTHER" id="PTHR30001:SF0">
    <property type="entry name" value="RIBONUCLEASE G"/>
    <property type="match status" value="1"/>
</dbReference>
<reference evidence="8" key="1">
    <citation type="submission" date="2019-05" db="EMBL/GenBank/DDBJ databases">
        <title>Complete genome sequencing of Dialister sp. strain 5BBH33.</title>
        <authorList>
            <person name="Sakamoto M."/>
            <person name="Murakami T."/>
            <person name="Mori H."/>
        </authorList>
    </citation>
    <scope>NUCLEOTIDE SEQUENCE [LARGE SCALE GENOMIC DNA]</scope>
    <source>
        <strain evidence="8">5BBH33</strain>
    </source>
</reference>
<dbReference type="GO" id="GO:0046872">
    <property type="term" value="F:metal ion binding"/>
    <property type="evidence" value="ECO:0007669"/>
    <property type="project" value="UniProtKB-KW"/>
</dbReference>
<evidence type="ECO:0000256" key="3">
    <source>
        <dbReference type="ARBA" id="ARBA00022801"/>
    </source>
</evidence>
<evidence type="ECO:0000313" key="7">
    <source>
        <dbReference type="EMBL" id="BBK24846.1"/>
    </source>
</evidence>
<comment type="cofactor">
    <cofactor evidence="1">
        <name>Mg(2+)</name>
        <dbReference type="ChEBI" id="CHEBI:18420"/>
    </cofactor>
</comment>
<protein>
    <submittedName>
        <fullName evidence="7">Axial filament protein</fullName>
    </submittedName>
</protein>
<sequence length="471" mass="53284">MRQILLHVEPDEKIFAALDDGILNDLEIERNNNLDIVGRVYKGIVRNSVPSINGYFIDIGIGRNAFLRKRDLPADTNITEGSTVLVQVEKDSTETKSPLVTGKIGIQGKYFVMLVNSSYVGVSKKIVDTKRRSSLRSWVKSVRPDGKGIIIRTAAANVEEDVLKEEIEYLDHIFNIISKRSKVERGPVLLYRGSDLIVKGIRDYMNDDVESFFIDDEESFDRASELEKKKPNSLEDRLHYYHGPELLLEKFHVEEQIEQLFDRKVELKSGAYFVIDYTEALTVIDINSGSFKGNGIPHSESAFLINKEAAVEIARQIKLREIGGIILVDFIDMNKKSQKDELLDTLKQAFQKDHNKAVVCGITSLGLVEITRKRTNQRLWQNYFDACPVCHGTGIVLSPESIARSIYHDLQKRKSGTGIKTGITIVCNKEVADFISIKDNITNFETLVNKPVKLEADDSLKWGVYSILSER</sequence>
<dbReference type="GO" id="GO:0003723">
    <property type="term" value="F:RNA binding"/>
    <property type="evidence" value="ECO:0007669"/>
    <property type="project" value="UniProtKB-KW"/>
</dbReference>
<keyword evidence="3" id="KW-0378">Hydrolase</keyword>